<evidence type="ECO:0000256" key="2">
    <source>
        <dbReference type="ARBA" id="ARBA00006484"/>
    </source>
</evidence>
<dbReference type="OrthoDB" id="10253736at2759"/>
<evidence type="ECO:0000256" key="5">
    <source>
        <dbReference type="ARBA" id="ARBA00022989"/>
    </source>
</evidence>
<keyword evidence="4" id="KW-0521">NADP</keyword>
<keyword evidence="5" id="KW-1133">Transmembrane helix</keyword>
<dbReference type="SUPFAM" id="SSF51735">
    <property type="entry name" value="NAD(P)-binding Rossmann-fold domains"/>
    <property type="match status" value="1"/>
</dbReference>
<evidence type="ECO:0000256" key="7">
    <source>
        <dbReference type="ARBA" id="ARBA00023098"/>
    </source>
</evidence>
<evidence type="ECO:0000256" key="8">
    <source>
        <dbReference type="ARBA" id="ARBA00023136"/>
    </source>
</evidence>
<evidence type="ECO:0000256" key="6">
    <source>
        <dbReference type="ARBA" id="ARBA00023002"/>
    </source>
</evidence>
<comment type="function">
    <text evidence="9">Catalyzes the reduction of all-trans-retinal to all-trans-retinol in the presence of NADPH.</text>
</comment>
<evidence type="ECO:0000256" key="1">
    <source>
        <dbReference type="ARBA" id="ARBA00004141"/>
    </source>
</evidence>
<dbReference type="GO" id="GO:0016020">
    <property type="term" value="C:membrane"/>
    <property type="evidence" value="ECO:0007669"/>
    <property type="project" value="UniProtKB-SubCell"/>
</dbReference>
<dbReference type="InterPro" id="IPR036291">
    <property type="entry name" value="NAD(P)-bd_dom_sf"/>
</dbReference>
<dbReference type="Gene3D" id="3.40.50.720">
    <property type="entry name" value="NAD(P)-binding Rossmann-like Domain"/>
    <property type="match status" value="1"/>
</dbReference>
<keyword evidence="6" id="KW-0560">Oxidoreductase</keyword>
<dbReference type="FunFam" id="3.40.50.720:FF:000131">
    <property type="entry name" value="Short-chain dehydrogenase/reductase 3"/>
    <property type="match status" value="1"/>
</dbReference>
<protein>
    <recommendedName>
        <fullName evidence="10">Short-chain dehydrogenase/reductase 3</fullName>
    </recommendedName>
    <alternativeName>
        <fullName evidence="11">Retinal short-chain dehydrogenase/reductase 1</fullName>
    </alternativeName>
</protein>
<dbReference type="AlphaFoldDB" id="A0A8E2EE03"/>
<comment type="similarity">
    <text evidence="2 12">Belongs to the short-chain dehydrogenases/reductases (SDR) family.</text>
</comment>
<dbReference type="InterPro" id="IPR002347">
    <property type="entry name" value="SDR_fam"/>
</dbReference>
<dbReference type="InterPro" id="IPR020904">
    <property type="entry name" value="Sc_DH/Rdtase_CS"/>
</dbReference>
<evidence type="ECO:0000256" key="4">
    <source>
        <dbReference type="ARBA" id="ARBA00022857"/>
    </source>
</evidence>
<keyword evidence="8" id="KW-0472">Membrane</keyword>
<evidence type="ECO:0000313" key="13">
    <source>
        <dbReference type="EMBL" id="OCK82297.1"/>
    </source>
</evidence>
<dbReference type="GO" id="GO:0052650">
    <property type="term" value="F:all-trans-retinol dehydrogenase (NADP+) activity"/>
    <property type="evidence" value="ECO:0007669"/>
    <property type="project" value="UniProtKB-ARBA"/>
</dbReference>
<sequence length="345" mass="37561">MSRLIKNTVLSPLVTGPLLYLLTASPPSIRDALLLRLPIKNTTALFMSLKWLLAIGLIRKANKVLSDWADNKWIWKDDKSVWHWETEVAVVTGGSNGIGAMVAKGLVSNGIKVAVIDVQPLSEDLINCPNISFYQCDVTSRGAVQKAGKAIRAALGSPSILINNAGIGNAGNILDVSPEKLRAIFDVNLISQWYTVQEFLPDMIEKRKGHIMSTASMASFLGIAGMVDYCSTKVGALAFHEGLAQEIKYRYNCPEIKTTIIHPGWTRTRLVKPLEKALQKAGQSIMDPKTVADAMVRQILEVKGGQIILGPTAAPALRALPSWLQERIRDKTAQQATVRATTAVA</sequence>
<dbReference type="PRINTS" id="PR00081">
    <property type="entry name" value="GDHRDH"/>
</dbReference>
<gene>
    <name evidence="13" type="ORF">K432DRAFT_293544</name>
</gene>
<dbReference type="EMBL" id="KV744892">
    <property type="protein sequence ID" value="OCK82297.1"/>
    <property type="molecule type" value="Genomic_DNA"/>
</dbReference>
<evidence type="ECO:0000256" key="11">
    <source>
        <dbReference type="ARBA" id="ARBA00082544"/>
    </source>
</evidence>
<accession>A0A8E2EE03</accession>
<comment type="subcellular location">
    <subcellularLocation>
        <location evidence="1">Membrane</location>
        <topology evidence="1">Multi-pass membrane protein</topology>
    </subcellularLocation>
</comment>
<dbReference type="PRINTS" id="PR00080">
    <property type="entry name" value="SDRFAMILY"/>
</dbReference>
<evidence type="ECO:0000313" key="14">
    <source>
        <dbReference type="Proteomes" id="UP000250266"/>
    </source>
</evidence>
<dbReference type="Pfam" id="PF00106">
    <property type="entry name" value="adh_short"/>
    <property type="match status" value="1"/>
</dbReference>
<name>A0A8E2EE03_9PEZI</name>
<dbReference type="PROSITE" id="PS00061">
    <property type="entry name" value="ADH_SHORT"/>
    <property type="match status" value="1"/>
</dbReference>
<dbReference type="PANTHER" id="PTHR24322:SF736">
    <property type="entry name" value="RETINOL DEHYDROGENASE 10"/>
    <property type="match status" value="1"/>
</dbReference>
<proteinExistence type="inferred from homology"/>
<reference evidence="13 14" key="1">
    <citation type="journal article" date="2016" name="Nat. Commun.">
        <title>Ectomycorrhizal ecology is imprinted in the genome of the dominant symbiotic fungus Cenococcum geophilum.</title>
        <authorList>
            <consortium name="DOE Joint Genome Institute"/>
            <person name="Peter M."/>
            <person name="Kohler A."/>
            <person name="Ohm R.A."/>
            <person name="Kuo A."/>
            <person name="Krutzmann J."/>
            <person name="Morin E."/>
            <person name="Arend M."/>
            <person name="Barry K.W."/>
            <person name="Binder M."/>
            <person name="Choi C."/>
            <person name="Clum A."/>
            <person name="Copeland A."/>
            <person name="Grisel N."/>
            <person name="Haridas S."/>
            <person name="Kipfer T."/>
            <person name="LaButti K."/>
            <person name="Lindquist E."/>
            <person name="Lipzen A."/>
            <person name="Maire R."/>
            <person name="Meier B."/>
            <person name="Mihaltcheva S."/>
            <person name="Molinier V."/>
            <person name="Murat C."/>
            <person name="Poggeler S."/>
            <person name="Quandt C.A."/>
            <person name="Sperisen C."/>
            <person name="Tritt A."/>
            <person name="Tisserant E."/>
            <person name="Crous P.W."/>
            <person name="Henrissat B."/>
            <person name="Nehls U."/>
            <person name="Egli S."/>
            <person name="Spatafora J.W."/>
            <person name="Grigoriev I.V."/>
            <person name="Martin F.M."/>
        </authorList>
    </citation>
    <scope>NUCLEOTIDE SEQUENCE [LARGE SCALE GENOMIC DNA]</scope>
    <source>
        <strain evidence="13 14">CBS 459.81</strain>
    </source>
</reference>
<dbReference type="Proteomes" id="UP000250266">
    <property type="component" value="Unassembled WGS sequence"/>
</dbReference>
<dbReference type="PANTHER" id="PTHR24322">
    <property type="entry name" value="PKSB"/>
    <property type="match status" value="1"/>
</dbReference>
<evidence type="ECO:0000256" key="12">
    <source>
        <dbReference type="RuleBase" id="RU000363"/>
    </source>
</evidence>
<keyword evidence="3" id="KW-0812">Transmembrane</keyword>
<keyword evidence="7" id="KW-0443">Lipid metabolism</keyword>
<evidence type="ECO:0000256" key="10">
    <source>
        <dbReference type="ARBA" id="ARBA00068717"/>
    </source>
</evidence>
<evidence type="ECO:0000256" key="9">
    <source>
        <dbReference type="ARBA" id="ARBA00059620"/>
    </source>
</evidence>
<keyword evidence="14" id="KW-1185">Reference proteome</keyword>
<evidence type="ECO:0000256" key="3">
    <source>
        <dbReference type="ARBA" id="ARBA00022692"/>
    </source>
</evidence>
<organism evidence="13 14">
    <name type="scientific">Lepidopterella palustris CBS 459.81</name>
    <dbReference type="NCBI Taxonomy" id="1314670"/>
    <lineage>
        <taxon>Eukaryota</taxon>
        <taxon>Fungi</taxon>
        <taxon>Dikarya</taxon>
        <taxon>Ascomycota</taxon>
        <taxon>Pezizomycotina</taxon>
        <taxon>Dothideomycetes</taxon>
        <taxon>Pleosporomycetidae</taxon>
        <taxon>Mytilinidiales</taxon>
        <taxon>Argynnaceae</taxon>
        <taxon>Lepidopterella</taxon>
    </lineage>
</organism>